<proteinExistence type="predicted"/>
<dbReference type="RefSeq" id="WP_013174259.1">
    <property type="nucleotide sequence ID" value="NC_014220.1"/>
</dbReference>
<organism evidence="1 2">
    <name type="scientific">Syntrophothermus lipocalidus (strain DSM 12680 / TGB-C1)</name>
    <dbReference type="NCBI Taxonomy" id="643648"/>
    <lineage>
        <taxon>Bacteria</taxon>
        <taxon>Bacillati</taxon>
        <taxon>Bacillota</taxon>
        <taxon>Clostridia</taxon>
        <taxon>Eubacteriales</taxon>
        <taxon>Syntrophomonadaceae</taxon>
        <taxon>Syntrophothermus</taxon>
    </lineage>
</organism>
<dbReference type="Gene3D" id="3.40.50.300">
    <property type="entry name" value="P-loop containing nucleotide triphosphate hydrolases"/>
    <property type="match status" value="1"/>
</dbReference>
<accession>D7CIJ0</accession>
<dbReference type="GO" id="GO:0006261">
    <property type="term" value="P:DNA-templated DNA replication"/>
    <property type="evidence" value="ECO:0007669"/>
    <property type="project" value="TreeGrafter"/>
</dbReference>
<dbReference type="PANTHER" id="PTHR11669:SF8">
    <property type="entry name" value="DNA POLYMERASE III SUBUNIT DELTA"/>
    <property type="match status" value="1"/>
</dbReference>
<dbReference type="InterPro" id="IPR050238">
    <property type="entry name" value="DNA_Rep/Repair_Clamp_Loader"/>
</dbReference>
<dbReference type="Pfam" id="PF13177">
    <property type="entry name" value="DNA_pol3_delta2"/>
    <property type="match status" value="1"/>
</dbReference>
<sequence length="320" mass="35693">MDAFAGIVGQQKAVSFLQTVLQQGSPVHAYLFVGPPGIGKTRAATAFACSLLEAGAAAGGRTWERENHPDLFVAGKTGSKVSITEVRRLEEWLAYHPYLSSYRVALFPDAHLLSMEAANALLKTLEEPPAYAVIVLISDEADVLPTVRSRCQEVKFNPLPVPLLEQTLLQEGTDLVRAGLAARLARGSLKRARLFADFPELGESLFHGRDFLLEMARGGELILLRKAQELEKDEIKRVLFFSIMEVLLRDIAVYHETKDQRMLVFPENMNLATELPVKVERVKRVLQEMSGLLVLLGRNINPLLINLNILFQIRRAVKEE</sequence>
<protein>
    <submittedName>
        <fullName evidence="1">DNA polymerase III, delta prime subunit</fullName>
    </submittedName>
</protein>
<evidence type="ECO:0000313" key="2">
    <source>
        <dbReference type="Proteomes" id="UP000000378"/>
    </source>
</evidence>
<evidence type="ECO:0000313" key="1">
    <source>
        <dbReference type="EMBL" id="ADI00855.1"/>
    </source>
</evidence>
<dbReference type="Proteomes" id="UP000000378">
    <property type="component" value="Chromosome"/>
</dbReference>
<dbReference type="InterPro" id="IPR027417">
    <property type="entry name" value="P-loop_NTPase"/>
</dbReference>
<dbReference type="AlphaFoldDB" id="D7CIJ0"/>
<reference evidence="2" key="1">
    <citation type="journal article" date="2010" name="Stand. Genomic Sci.">
        <title>Complete genome sequence of Syntrophothermus lipocalidus type strain (TGB-C1T).</title>
        <authorList>
            <consortium name="US DOE Joint Genome Institute (JGI-PGF)"/>
            <person name="Djao O."/>
            <person name="Zhang X."/>
            <person name="Lucas S."/>
            <person name="Lapidus A."/>
            <person name="Glavina Del Rio T."/>
            <person name="Nolan M."/>
            <person name="Tice H."/>
            <person name="Cheng J."/>
            <person name="Han C."/>
            <person name="Tapia R."/>
            <person name="Goodwin L."/>
            <person name="Pitluck S."/>
            <person name="Liolios K."/>
            <person name="Ivanova N."/>
            <person name="Mavromatis K."/>
            <person name="Mikhailova N."/>
            <person name="Ovchinnikova G."/>
            <person name="Pati A."/>
            <person name="Brambilla E."/>
            <person name="Chen A."/>
            <person name="Palaniappan K."/>
            <person name="Land M."/>
            <person name="Hauser L."/>
            <person name="Chang Y."/>
            <person name="Jeffries C."/>
            <person name="Rohde M."/>
            <person name="Sikorski J."/>
            <person name="Spring S."/>
            <person name="Goker M."/>
            <person name="Detter J."/>
            <person name="Woyke T."/>
            <person name="Bristow J."/>
            <person name="Eisen J."/>
            <person name="Markowitz V."/>
            <person name="Hugenholtz P."/>
            <person name="Kyrpides N."/>
            <person name="Klenk H."/>
        </authorList>
    </citation>
    <scope>NUCLEOTIDE SEQUENCE [LARGE SCALE GENOMIC DNA]</scope>
    <source>
        <strain evidence="2">DSM 12680 / TGB-C1</strain>
    </source>
</reference>
<name>D7CIJ0_SYNLT</name>
<dbReference type="KEGG" id="slp:Slip_0048"/>
<dbReference type="SUPFAM" id="SSF52540">
    <property type="entry name" value="P-loop containing nucleoside triphosphate hydrolases"/>
    <property type="match status" value="1"/>
</dbReference>
<dbReference type="PANTHER" id="PTHR11669">
    <property type="entry name" value="REPLICATION FACTOR C / DNA POLYMERASE III GAMMA-TAU SUBUNIT"/>
    <property type="match status" value="1"/>
</dbReference>
<dbReference type="OrthoDB" id="9810148at2"/>
<dbReference type="eggNOG" id="COG2812">
    <property type="taxonomic scope" value="Bacteria"/>
</dbReference>
<gene>
    <name evidence="1" type="ordered locus">Slip_0048</name>
</gene>
<reference evidence="1 2" key="2">
    <citation type="journal article" date="2010" name="Stand. Genomic Sci.">
        <title>Complete genome sequence of Syntrophothermus lipocalidus type strain (TGB-C1).</title>
        <authorList>
            <person name="Djao O.D."/>
            <person name="Zhang X."/>
            <person name="Lucas S."/>
            <person name="Lapidus A."/>
            <person name="Del Rio T.G."/>
            <person name="Nolan M."/>
            <person name="Tice H."/>
            <person name="Cheng J.F."/>
            <person name="Han C."/>
            <person name="Tapia R."/>
            <person name="Goodwin L."/>
            <person name="Pitluck S."/>
            <person name="Liolios K."/>
            <person name="Ivanova N."/>
            <person name="Mavromatis K."/>
            <person name="Mikhailova N."/>
            <person name="Ovchinnikova G."/>
            <person name="Pati A."/>
            <person name="Brambilla E."/>
            <person name="Chen A."/>
            <person name="Palaniappan K."/>
            <person name="Land M."/>
            <person name="Hauser L."/>
            <person name="Chang Y.J."/>
            <person name="Jeffries C.D."/>
            <person name="Rohde M."/>
            <person name="Sikorski J."/>
            <person name="Spring S."/>
            <person name="Goker M."/>
            <person name="Detter J.C."/>
            <person name="Woyke T."/>
            <person name="Bristow J."/>
            <person name="Eisen J.A."/>
            <person name="Markowitz V."/>
            <person name="Hugenholtz P."/>
            <person name="Kyrpides N.C."/>
            <person name="Klenk H.P."/>
        </authorList>
    </citation>
    <scope>NUCLEOTIDE SEQUENCE [LARGE SCALE GENOMIC DNA]</scope>
    <source>
        <strain evidence="2">DSM 12680 / TGB-C1</strain>
    </source>
</reference>
<dbReference type="HOGENOM" id="CLU_006229_4_0_9"/>
<dbReference type="EMBL" id="CP002048">
    <property type="protein sequence ID" value="ADI00855.1"/>
    <property type="molecule type" value="Genomic_DNA"/>
</dbReference>
<keyword evidence="2" id="KW-1185">Reference proteome</keyword>
<dbReference type="STRING" id="643648.Slip_0048"/>